<evidence type="ECO:0000259" key="2">
    <source>
        <dbReference type="Pfam" id="PF01266"/>
    </source>
</evidence>
<dbReference type="InterPro" id="IPR006076">
    <property type="entry name" value="FAD-dep_OxRdtase"/>
</dbReference>
<dbReference type="Pfam" id="PF01266">
    <property type="entry name" value="DAO"/>
    <property type="match status" value="1"/>
</dbReference>
<dbReference type="GO" id="GO:0016491">
    <property type="term" value="F:oxidoreductase activity"/>
    <property type="evidence" value="ECO:0007669"/>
    <property type="project" value="UniProtKB-KW"/>
</dbReference>
<dbReference type="EC" id="1.-.-.-" evidence="3"/>
<protein>
    <submittedName>
        <fullName evidence="3">NAD(P)/FAD-dependent oxidoreductase</fullName>
        <ecNumber evidence="3">1.-.-.-</ecNumber>
    </submittedName>
</protein>
<feature type="domain" description="FAD dependent oxidoreductase" evidence="2">
    <location>
        <begin position="34"/>
        <end position="385"/>
    </location>
</feature>
<dbReference type="EMBL" id="JBHRXV010000001">
    <property type="protein sequence ID" value="MFC3711184.1"/>
    <property type="molecule type" value="Genomic_DNA"/>
</dbReference>
<evidence type="ECO:0000256" key="1">
    <source>
        <dbReference type="ARBA" id="ARBA00023002"/>
    </source>
</evidence>
<gene>
    <name evidence="3" type="ORF">ACFOMD_01285</name>
</gene>
<reference evidence="4" key="1">
    <citation type="journal article" date="2019" name="Int. J. Syst. Evol. Microbiol.">
        <title>The Global Catalogue of Microorganisms (GCM) 10K type strain sequencing project: providing services to taxonomists for standard genome sequencing and annotation.</title>
        <authorList>
            <consortium name="The Broad Institute Genomics Platform"/>
            <consortium name="The Broad Institute Genome Sequencing Center for Infectious Disease"/>
            <person name="Wu L."/>
            <person name="Ma J."/>
        </authorList>
    </citation>
    <scope>NUCLEOTIDE SEQUENCE [LARGE SCALE GENOMIC DNA]</scope>
    <source>
        <strain evidence="4">KCTC 42644</strain>
    </source>
</reference>
<dbReference type="RefSeq" id="WP_380855603.1">
    <property type="nucleotide sequence ID" value="NZ_JBHRXV010000001.1"/>
</dbReference>
<keyword evidence="4" id="KW-1185">Reference proteome</keyword>
<dbReference type="Gene3D" id="3.30.9.10">
    <property type="entry name" value="D-Amino Acid Oxidase, subunit A, domain 2"/>
    <property type="match status" value="1"/>
</dbReference>
<accession>A0ABV7X518</accession>
<proteinExistence type="predicted"/>
<keyword evidence="1 3" id="KW-0560">Oxidoreductase</keyword>
<dbReference type="Gene3D" id="3.50.50.60">
    <property type="entry name" value="FAD/NAD(P)-binding domain"/>
    <property type="match status" value="1"/>
</dbReference>
<dbReference type="PANTHER" id="PTHR13847:SF201">
    <property type="entry name" value="PUTATIBE OXIDOREDUCTASE"/>
    <property type="match status" value="1"/>
</dbReference>
<organism evidence="3 4">
    <name type="scientific">Sphingoaurantiacus capsulatus</name>
    <dbReference type="NCBI Taxonomy" id="1771310"/>
    <lineage>
        <taxon>Bacteria</taxon>
        <taxon>Pseudomonadati</taxon>
        <taxon>Pseudomonadota</taxon>
        <taxon>Alphaproteobacteria</taxon>
        <taxon>Sphingomonadales</taxon>
        <taxon>Sphingosinicellaceae</taxon>
        <taxon>Sphingoaurantiacus</taxon>
    </lineage>
</organism>
<evidence type="ECO:0000313" key="4">
    <source>
        <dbReference type="Proteomes" id="UP001595615"/>
    </source>
</evidence>
<comment type="caution">
    <text evidence="3">The sequence shown here is derived from an EMBL/GenBank/DDBJ whole genome shotgun (WGS) entry which is preliminary data.</text>
</comment>
<name>A0ABV7X518_9SPHN</name>
<dbReference type="InterPro" id="IPR036188">
    <property type="entry name" value="FAD/NAD-bd_sf"/>
</dbReference>
<dbReference type="Proteomes" id="UP001595615">
    <property type="component" value="Unassembled WGS sequence"/>
</dbReference>
<dbReference type="SUPFAM" id="SSF51905">
    <property type="entry name" value="FAD/NAD(P)-binding domain"/>
    <property type="match status" value="1"/>
</dbReference>
<evidence type="ECO:0000313" key="3">
    <source>
        <dbReference type="EMBL" id="MFC3711184.1"/>
    </source>
</evidence>
<dbReference type="PANTHER" id="PTHR13847">
    <property type="entry name" value="SARCOSINE DEHYDROGENASE-RELATED"/>
    <property type="match status" value="1"/>
</dbReference>
<sequence>MLTEARDLRSGTVPWNEADWLSPDGGPLPSGIVDIAIIGAGIMGCALAERLSAEGNRIALLDRRPPANGSTAASTAEIMWAMDVPLQHLAERIGEEAAARRWVRVHDAVRGFAARIDDLGIDCARIDRSVLYLEGDLLDAKALEAEAVLHQRHGLPSHFLPPAQVAADHGLPPRAAILSEGGYELDPVKLTLGLLDRALARGTTLTWPCDVVSLDTSNEAVSMQLADGRSMTARRVILATGYEAARLFLPPDFSLLSTFAIATRPGTPPPWRGNLMVWEAASPYLYARMSADGRLIAGGADIDATDKRARDRCLPDSAAAIATRLEALLSTTVEIDRKWAATFGSSPDGLPAIGRSALNPNVWVAAGYGGNGIAFAGLAAEMLAKAMAGDDDPAAADFDPYRFG</sequence>